<dbReference type="SUPFAM" id="SSF56300">
    <property type="entry name" value="Metallo-dependent phosphatases"/>
    <property type="match status" value="1"/>
</dbReference>
<accession>A0ABX7P016</accession>
<protein>
    <submittedName>
        <fullName evidence="6">Bifunctional metallophosphatase/5'-nucleotidase</fullName>
    </submittedName>
</protein>
<evidence type="ECO:0000256" key="3">
    <source>
        <dbReference type="SAM" id="MobiDB-lite"/>
    </source>
</evidence>
<dbReference type="SUPFAM" id="SSF55816">
    <property type="entry name" value="5'-nucleotidase (syn. UDP-sugar hydrolase), C-terminal domain"/>
    <property type="match status" value="1"/>
</dbReference>
<evidence type="ECO:0000259" key="4">
    <source>
        <dbReference type="Pfam" id="PF00149"/>
    </source>
</evidence>
<evidence type="ECO:0000256" key="1">
    <source>
        <dbReference type="ARBA" id="ARBA00022729"/>
    </source>
</evidence>
<feature type="region of interest" description="Disordered" evidence="3">
    <location>
        <begin position="70"/>
        <end position="96"/>
    </location>
</feature>
<dbReference type="InterPro" id="IPR029052">
    <property type="entry name" value="Metallo-depent_PP-like"/>
</dbReference>
<dbReference type="InterPro" id="IPR036907">
    <property type="entry name" value="5'-Nucleotdase_C_sf"/>
</dbReference>
<dbReference type="InterPro" id="IPR006179">
    <property type="entry name" value="5_nucleotidase/apyrase"/>
</dbReference>
<dbReference type="PANTHER" id="PTHR11575:SF24">
    <property type="entry name" value="5'-NUCLEOTIDASE"/>
    <property type="match status" value="1"/>
</dbReference>
<dbReference type="Pfam" id="PF00149">
    <property type="entry name" value="Metallophos"/>
    <property type="match status" value="1"/>
</dbReference>
<keyword evidence="1" id="KW-0732">Signal</keyword>
<evidence type="ECO:0000313" key="7">
    <source>
        <dbReference type="Proteomes" id="UP000662747"/>
    </source>
</evidence>
<dbReference type="Gene3D" id="3.60.21.10">
    <property type="match status" value="1"/>
</dbReference>
<dbReference type="Proteomes" id="UP000662747">
    <property type="component" value="Chromosome"/>
</dbReference>
<feature type="domain" description="5'-Nucleotidase C-terminal" evidence="5">
    <location>
        <begin position="449"/>
        <end position="600"/>
    </location>
</feature>
<dbReference type="PANTHER" id="PTHR11575">
    <property type="entry name" value="5'-NUCLEOTIDASE-RELATED"/>
    <property type="match status" value="1"/>
</dbReference>
<evidence type="ECO:0000256" key="2">
    <source>
        <dbReference type="RuleBase" id="RU362119"/>
    </source>
</evidence>
<organism evidence="6 7">
    <name type="scientific">Pyxidicoccus parkwayensis</name>
    <dbReference type="NCBI Taxonomy" id="2813578"/>
    <lineage>
        <taxon>Bacteria</taxon>
        <taxon>Pseudomonadati</taxon>
        <taxon>Myxococcota</taxon>
        <taxon>Myxococcia</taxon>
        <taxon>Myxococcales</taxon>
        <taxon>Cystobacterineae</taxon>
        <taxon>Myxococcaceae</taxon>
        <taxon>Pyxidicoccus</taxon>
    </lineage>
</organism>
<dbReference type="PRINTS" id="PR01607">
    <property type="entry name" value="APYRASEFAMLY"/>
</dbReference>
<keyword evidence="7" id="KW-1185">Reference proteome</keyword>
<dbReference type="InterPro" id="IPR004843">
    <property type="entry name" value="Calcineurin-like_PHP"/>
</dbReference>
<dbReference type="RefSeq" id="WP_206724557.1">
    <property type="nucleotide sequence ID" value="NZ_CP071090.1"/>
</dbReference>
<dbReference type="Gene3D" id="3.90.780.10">
    <property type="entry name" value="5'-Nucleotidase, C-terminal domain"/>
    <property type="match status" value="1"/>
</dbReference>
<reference evidence="6 7" key="1">
    <citation type="submission" date="2021-02" db="EMBL/GenBank/DDBJ databases">
        <title>De Novo genome assembly of isolated myxobacteria.</title>
        <authorList>
            <person name="Stevens D.C."/>
        </authorList>
    </citation>
    <scope>NUCLEOTIDE SEQUENCE [LARGE SCALE GENOMIC DNA]</scope>
    <source>
        <strain evidence="7">SCPEA02</strain>
    </source>
</reference>
<keyword evidence="2" id="KW-0547">Nucleotide-binding</keyword>
<keyword evidence="2" id="KW-0378">Hydrolase</keyword>
<comment type="similarity">
    <text evidence="2">Belongs to the 5'-nucleotidase family.</text>
</comment>
<sequence length="648" mass="67475">MQPTSSPRRLGARPGTFLLAGAFVTGMLLFTHAGCGSTDCETADDCQDQNGNPSTGQQWVCINKTCETRSTETDAGTRDAGSDSGVPDSGIPDSGTDAGTVSVQILAFNDFHGQLEAPAGSGGQIQVGVLPDGGPDRVNAGGVTYFAKHIQDLRETNPNTVVVSAGDLIGATPLLSALFHDEPTIEAMNKIGIDLVAVGNHEFDEGSPELLRMQTGGCHPVDGCQDGDGFEGARFKYLAANVATAADRTLFPRYDIRTFEGVKIAFIGMTLEGTPEIVTPTYVSGLSFKDEVETVNKLVPELKQQGVRAIVVVVHEGGVAATGALVNECKGTGTADGLISGAIVDIAKGIDNEVDVIVSGHTHNAYNCSIGGKLVTSAASVGRLVTDIDLKLDRTTGDVVEAKANNVIVTRTVTEDTGVKDLVAKYQARATPLANRVIGYVAATLMTPGNQKDPAGQSTMGFVIADAQLAATKPANMGGAQIAFMNPGGVRADIVEGEVTYGEAFTTQPFGNSLVTLTLTGAQIEAVLERQWQQSGSAVITRILQPSAGFSYTFDANQPIGSRIDPATIRLDGQVIDPAADYRVTVNSFLATGGDGFAPFNEGRNRLGGAVDTDALENYLKNNSSQGTPLPAPALDRITAILPPPPAP</sequence>
<evidence type="ECO:0000313" key="6">
    <source>
        <dbReference type="EMBL" id="QSQ22981.1"/>
    </source>
</evidence>
<evidence type="ECO:0000259" key="5">
    <source>
        <dbReference type="Pfam" id="PF02872"/>
    </source>
</evidence>
<dbReference type="Pfam" id="PF02872">
    <property type="entry name" value="5_nucleotid_C"/>
    <property type="match status" value="1"/>
</dbReference>
<feature type="compositionally biased region" description="Basic and acidic residues" evidence="3">
    <location>
        <begin position="70"/>
        <end position="81"/>
    </location>
</feature>
<proteinExistence type="inferred from homology"/>
<feature type="domain" description="Calcineurin-like phosphoesterase" evidence="4">
    <location>
        <begin position="105"/>
        <end position="364"/>
    </location>
</feature>
<name>A0ABX7P016_9BACT</name>
<dbReference type="EMBL" id="CP071090">
    <property type="protein sequence ID" value="QSQ22981.1"/>
    <property type="molecule type" value="Genomic_DNA"/>
</dbReference>
<gene>
    <name evidence="6" type="ORF">JY651_49165</name>
</gene>
<dbReference type="InterPro" id="IPR008334">
    <property type="entry name" value="5'-Nucleotdase_C"/>
</dbReference>